<reference evidence="2 3" key="1">
    <citation type="submission" date="2022-05" db="EMBL/GenBank/DDBJ databases">
        <title>Genome Sequencing of Bee-Associated Microbes.</title>
        <authorList>
            <person name="Dunlap C."/>
        </authorList>
    </citation>
    <scope>NUCLEOTIDE SEQUENCE [LARGE SCALE GENOMIC DNA]</scope>
    <source>
        <strain evidence="2 3">NRRL B-04010</strain>
    </source>
</reference>
<dbReference type="Proteomes" id="UP001527181">
    <property type="component" value="Unassembled WGS sequence"/>
</dbReference>
<accession>A0ABT4GZX0</accession>
<feature type="signal peptide" evidence="1">
    <location>
        <begin position="1"/>
        <end position="25"/>
    </location>
</feature>
<comment type="caution">
    <text evidence="2">The sequence shown here is derived from an EMBL/GenBank/DDBJ whole genome shotgun (WGS) entry which is preliminary data.</text>
</comment>
<protein>
    <submittedName>
        <fullName evidence="2">Uncharacterized protein</fullName>
    </submittedName>
</protein>
<organism evidence="2 3">
    <name type="scientific">Paenibacillus alvei</name>
    <name type="common">Bacillus alvei</name>
    <dbReference type="NCBI Taxonomy" id="44250"/>
    <lineage>
        <taxon>Bacteria</taxon>
        <taxon>Bacillati</taxon>
        <taxon>Bacillota</taxon>
        <taxon>Bacilli</taxon>
        <taxon>Bacillales</taxon>
        <taxon>Paenibacillaceae</taxon>
        <taxon>Paenibacillus</taxon>
    </lineage>
</organism>
<sequence length="130" mass="14633">MNRLKKLLLSMSVLVALATAAPAYASTAPVDAVKPEVRQTQQFVKYYALRPNELSALEGIYLKKGQQLTIYAQGQYSYYSVYDSRNHLGTFYNSNVGRIFTATEDGYLYLQFAAPSSYTINHITATYHIN</sequence>
<evidence type="ECO:0000256" key="1">
    <source>
        <dbReference type="SAM" id="SignalP"/>
    </source>
</evidence>
<dbReference type="EMBL" id="JAMDNP010000024">
    <property type="protein sequence ID" value="MCY9761952.1"/>
    <property type="molecule type" value="Genomic_DNA"/>
</dbReference>
<feature type="chain" id="PRO_5045209688" evidence="1">
    <location>
        <begin position="26"/>
        <end position="130"/>
    </location>
</feature>
<evidence type="ECO:0000313" key="3">
    <source>
        <dbReference type="Proteomes" id="UP001527181"/>
    </source>
</evidence>
<keyword evidence="3" id="KW-1185">Reference proteome</keyword>
<keyword evidence="1" id="KW-0732">Signal</keyword>
<dbReference type="RefSeq" id="WP_268598501.1">
    <property type="nucleotide sequence ID" value="NZ_JAMDNA010000035.1"/>
</dbReference>
<proteinExistence type="predicted"/>
<evidence type="ECO:0000313" key="2">
    <source>
        <dbReference type="EMBL" id="MCY9761952.1"/>
    </source>
</evidence>
<name>A0ABT4GZX0_PAEAL</name>
<gene>
    <name evidence="2" type="ORF">M5X12_15375</name>
</gene>